<dbReference type="InterPro" id="IPR001019">
    <property type="entry name" value="Gprotein_alpha_su"/>
</dbReference>
<gene>
    <name evidence="8" type="ORF">PsYK624_046850</name>
</gene>
<dbReference type="SUPFAM" id="SSF47895">
    <property type="entry name" value="Transducin (alpha subunit), insertion domain"/>
    <property type="match status" value="1"/>
</dbReference>
<evidence type="ECO:0000256" key="3">
    <source>
        <dbReference type="ARBA" id="ARBA00023134"/>
    </source>
</evidence>
<dbReference type="PANTHER" id="PTHR10218:SF360">
    <property type="entry name" value="GUANINE NUCLEOTIDE-BINDING PROTEIN SUBUNIT ALPHA HOMOLOG"/>
    <property type="match status" value="1"/>
</dbReference>
<keyword evidence="4" id="KW-0807">Transducer</keyword>
<protein>
    <submittedName>
        <fullName evidence="8">Guanine nucleotide-binding protein subunit alpha</fullName>
    </submittedName>
</protein>
<dbReference type="InterPro" id="IPR011025">
    <property type="entry name" value="GproteinA_insert"/>
</dbReference>
<feature type="region of interest" description="Disordered" evidence="7">
    <location>
        <begin position="223"/>
        <end position="243"/>
    </location>
</feature>
<evidence type="ECO:0000256" key="4">
    <source>
        <dbReference type="ARBA" id="ARBA00023224"/>
    </source>
</evidence>
<dbReference type="Gene3D" id="3.40.50.300">
    <property type="entry name" value="P-loop containing nucleotide triphosphate hydrolases"/>
    <property type="match status" value="2"/>
</dbReference>
<feature type="binding site" evidence="5">
    <location>
        <begin position="413"/>
        <end position="416"/>
    </location>
    <ligand>
        <name>GTP</name>
        <dbReference type="ChEBI" id="CHEBI:37565"/>
    </ligand>
</feature>
<dbReference type="GO" id="GO:0031683">
    <property type="term" value="F:G-protein beta/gamma-subunit complex binding"/>
    <property type="evidence" value="ECO:0007669"/>
    <property type="project" value="InterPro"/>
</dbReference>
<evidence type="ECO:0000256" key="6">
    <source>
        <dbReference type="PIRSR" id="PIRSR601019-2"/>
    </source>
</evidence>
<reference evidence="8 9" key="1">
    <citation type="submission" date="2021-08" db="EMBL/GenBank/DDBJ databases">
        <title>Draft Genome Sequence of Phanerochaete sordida strain YK-624.</title>
        <authorList>
            <person name="Mori T."/>
            <person name="Dohra H."/>
            <person name="Suzuki T."/>
            <person name="Kawagishi H."/>
            <person name="Hirai H."/>
        </authorList>
    </citation>
    <scope>NUCLEOTIDE SEQUENCE [LARGE SCALE GENOMIC DNA]</scope>
    <source>
        <strain evidence="8 9">YK-624</strain>
    </source>
</reference>
<organism evidence="8 9">
    <name type="scientific">Phanerochaete sordida</name>
    <dbReference type="NCBI Taxonomy" id="48140"/>
    <lineage>
        <taxon>Eukaryota</taxon>
        <taxon>Fungi</taxon>
        <taxon>Dikarya</taxon>
        <taxon>Basidiomycota</taxon>
        <taxon>Agaricomycotina</taxon>
        <taxon>Agaricomycetes</taxon>
        <taxon>Polyporales</taxon>
        <taxon>Phanerochaetaceae</taxon>
        <taxon>Phanerochaete</taxon>
    </lineage>
</organism>
<dbReference type="AlphaFoldDB" id="A0A9P3LC79"/>
<dbReference type="GO" id="GO:0046872">
    <property type="term" value="F:metal ion binding"/>
    <property type="evidence" value="ECO:0007669"/>
    <property type="project" value="UniProtKB-KW"/>
</dbReference>
<dbReference type="GO" id="GO:0007188">
    <property type="term" value="P:adenylate cyclase-modulating G protein-coupled receptor signaling pathway"/>
    <property type="evidence" value="ECO:0007669"/>
    <property type="project" value="TreeGrafter"/>
</dbReference>
<dbReference type="FunFam" id="3.40.50.300:FF:000692">
    <property type="entry name" value="Guanine nucleotide-binding protein subunit alpha"/>
    <property type="match status" value="1"/>
</dbReference>
<dbReference type="Proteomes" id="UP000703269">
    <property type="component" value="Unassembled WGS sequence"/>
</dbReference>
<evidence type="ECO:0000256" key="5">
    <source>
        <dbReference type="PIRSR" id="PIRSR601019-1"/>
    </source>
</evidence>
<evidence type="ECO:0000256" key="1">
    <source>
        <dbReference type="ARBA" id="ARBA00022723"/>
    </source>
</evidence>
<dbReference type="Pfam" id="PF00503">
    <property type="entry name" value="G-alpha"/>
    <property type="match status" value="1"/>
</dbReference>
<feature type="region of interest" description="Disordered" evidence="7">
    <location>
        <begin position="136"/>
        <end position="165"/>
    </location>
</feature>
<keyword evidence="2 5" id="KW-0547">Nucleotide-binding</keyword>
<dbReference type="SMART" id="SM00275">
    <property type="entry name" value="G_alpha"/>
    <property type="match status" value="1"/>
</dbReference>
<keyword evidence="3 5" id="KW-0342">GTP-binding</keyword>
<dbReference type="GO" id="GO:0003924">
    <property type="term" value="F:GTPase activity"/>
    <property type="evidence" value="ECO:0007669"/>
    <property type="project" value="InterPro"/>
</dbReference>
<feature type="compositionally biased region" description="Polar residues" evidence="7">
    <location>
        <begin position="156"/>
        <end position="165"/>
    </location>
</feature>
<evidence type="ECO:0000256" key="2">
    <source>
        <dbReference type="ARBA" id="ARBA00022741"/>
    </source>
</evidence>
<name>A0A9P3LC79_9APHY</name>
<dbReference type="PRINTS" id="PR00318">
    <property type="entry name" value="GPROTEINA"/>
</dbReference>
<dbReference type="InterPro" id="IPR027417">
    <property type="entry name" value="P-loop_NTPase"/>
</dbReference>
<feature type="binding site" evidence="6">
    <location>
        <position position="321"/>
    </location>
    <ligand>
        <name>Mg(2+)</name>
        <dbReference type="ChEBI" id="CHEBI:18420"/>
    </ligand>
</feature>
<keyword evidence="9" id="KW-1185">Reference proteome</keyword>
<accession>A0A9P3LC79</accession>
<dbReference type="PANTHER" id="PTHR10218">
    <property type="entry name" value="GTP-BINDING PROTEIN ALPHA SUBUNIT"/>
    <property type="match status" value="1"/>
</dbReference>
<dbReference type="GO" id="GO:0005737">
    <property type="term" value="C:cytoplasm"/>
    <property type="evidence" value="ECO:0007669"/>
    <property type="project" value="TreeGrafter"/>
</dbReference>
<dbReference type="OrthoDB" id="5817230at2759"/>
<dbReference type="GO" id="GO:0005834">
    <property type="term" value="C:heterotrimeric G-protein complex"/>
    <property type="evidence" value="ECO:0007669"/>
    <property type="project" value="TreeGrafter"/>
</dbReference>
<dbReference type="PROSITE" id="PS51882">
    <property type="entry name" value="G_ALPHA"/>
    <property type="match status" value="1"/>
</dbReference>
<feature type="compositionally biased region" description="Acidic residues" evidence="7">
    <location>
        <begin position="136"/>
        <end position="148"/>
    </location>
</feature>
<dbReference type="GO" id="GO:0005525">
    <property type="term" value="F:GTP binding"/>
    <property type="evidence" value="ECO:0007669"/>
    <property type="project" value="UniProtKB-KW"/>
</dbReference>
<evidence type="ECO:0000256" key="7">
    <source>
        <dbReference type="SAM" id="MobiDB-lite"/>
    </source>
</evidence>
<keyword evidence="1 6" id="KW-0479">Metal-binding</keyword>
<dbReference type="GO" id="GO:0001664">
    <property type="term" value="F:G protein-coupled receptor binding"/>
    <property type="evidence" value="ECO:0007669"/>
    <property type="project" value="TreeGrafter"/>
</dbReference>
<proteinExistence type="predicted"/>
<keyword evidence="6" id="KW-0460">Magnesium</keyword>
<dbReference type="EMBL" id="BPQB01000010">
    <property type="protein sequence ID" value="GJE88602.1"/>
    <property type="molecule type" value="Genomic_DNA"/>
</dbReference>
<evidence type="ECO:0000313" key="8">
    <source>
        <dbReference type="EMBL" id="GJE88602.1"/>
    </source>
</evidence>
<sequence>MISAPRPPSVRSIGTDYGDPITAVLRPPVGETENERQLRLQREAEAKRISDAIDEELRAEEKRYRKRKEDVRLLLLGQAESGKSTLQKQFQLMYNPTSLEEERLSWRPVVYYNIARPVRRIFEVVDAYGEFEDDDDAMQVDTNDDSMDLDMKRDSTISGSQGSSTAEKRLATLRYRLGPLLAAEASLAERLSGGQPTPTKGNLFVRSGWQARSLLGKARLRERGNLTGPRASMESGTPRRSEDSTIAIEKDKLIEDVAKILHACSDDIKELWEHPVVQRLREKRRLRLEEWAEFFLDNISRVSESGFVPTTDDILHARIQTMGVAEHIFDVSLHGRTVTWHLYDVGGARGQRHTWAPYFDDASAIIFMAPVSAFDQYLEEDPRTNRIDDSLQLFTQICSNKLLKNAHLVLFLNKTDVLRAKLARGVQVKKYITSYGERPNEFDSVVGYFRAHFTQVHKRNNENMRVLYTHLTNVVDKTATQRIITDIRDSIFRVYLKDAALV</sequence>
<feature type="region of interest" description="Disordered" evidence="7">
    <location>
        <begin position="1"/>
        <end position="25"/>
    </location>
</feature>
<comment type="caution">
    <text evidence="8">The sequence shown here is derived from an EMBL/GenBank/DDBJ whole genome shotgun (WGS) entry which is preliminary data.</text>
</comment>
<dbReference type="SUPFAM" id="SSF52540">
    <property type="entry name" value="P-loop containing nucleoside triphosphate hydrolases"/>
    <property type="match status" value="1"/>
</dbReference>
<evidence type="ECO:0000313" key="9">
    <source>
        <dbReference type="Proteomes" id="UP000703269"/>
    </source>
</evidence>
<feature type="binding site" evidence="5">
    <location>
        <begin position="315"/>
        <end position="321"/>
    </location>
    <ligand>
        <name>GTP</name>
        <dbReference type="ChEBI" id="CHEBI:37565"/>
    </ligand>
</feature>